<reference evidence="3 5" key="1">
    <citation type="submission" date="2017-10" db="EMBL/GenBank/DDBJ databases">
        <title>Genomics of the genus Arcobacter.</title>
        <authorList>
            <person name="Perez-Cataluna A."/>
            <person name="Figueras M.J."/>
        </authorList>
    </citation>
    <scope>NUCLEOTIDE SEQUENCE [LARGE SCALE GENOMIC DNA]</scope>
    <source>
        <strain evidence="3 5">CECT 7835</strain>
    </source>
</reference>
<keyword evidence="1" id="KW-0472">Membrane</keyword>
<dbReference type="Proteomes" id="UP000289193">
    <property type="component" value="Unassembled WGS sequence"/>
</dbReference>
<evidence type="ECO:0000313" key="5">
    <source>
        <dbReference type="Proteomes" id="UP000289193"/>
    </source>
</evidence>
<dbReference type="EMBL" id="CP031217">
    <property type="protein sequence ID" value="AXH11432.1"/>
    <property type="molecule type" value="Genomic_DNA"/>
</dbReference>
<keyword evidence="1" id="KW-1133">Transmembrane helix</keyword>
<evidence type="ECO:0000313" key="3">
    <source>
        <dbReference type="EMBL" id="RXK09381.1"/>
    </source>
</evidence>
<dbReference type="EMBL" id="PDKM01000006">
    <property type="protein sequence ID" value="RXK09381.1"/>
    <property type="molecule type" value="Genomic_DNA"/>
</dbReference>
<accession>A0AAX2A9M2</accession>
<protein>
    <submittedName>
        <fullName evidence="2">Membrane protein</fullName>
    </submittedName>
</protein>
<sequence>MQIIMIFVFSIVLLIFMIYPAIKIVEYLEKYIKISNKTYDLLTVLITIFLSLIVGLGLYYL</sequence>
<organism evidence="3 5">
    <name type="scientific">Halarcobacter bivalviorum</name>
    <dbReference type="NCBI Taxonomy" id="663364"/>
    <lineage>
        <taxon>Bacteria</taxon>
        <taxon>Pseudomonadati</taxon>
        <taxon>Campylobacterota</taxon>
        <taxon>Epsilonproteobacteria</taxon>
        <taxon>Campylobacterales</taxon>
        <taxon>Arcobacteraceae</taxon>
        <taxon>Halarcobacter</taxon>
    </lineage>
</organism>
<dbReference type="KEGG" id="hbv:ABIV_0411"/>
<reference evidence="2 4" key="2">
    <citation type="submission" date="2018-07" db="EMBL/GenBank/DDBJ databases">
        <title>Complete genome of the Arcobacter bivalviorum type strain LMG 26154.</title>
        <authorList>
            <person name="Miller W.G."/>
            <person name="Yee E."/>
            <person name="Bono J.L."/>
        </authorList>
    </citation>
    <scope>NUCLEOTIDE SEQUENCE [LARGE SCALE GENOMIC DNA]</scope>
    <source>
        <strain evidence="2 4">LMG 26154</strain>
    </source>
</reference>
<dbReference type="Proteomes" id="UP000253850">
    <property type="component" value="Chromosome"/>
</dbReference>
<evidence type="ECO:0000313" key="2">
    <source>
        <dbReference type="EMBL" id="AXH11432.1"/>
    </source>
</evidence>
<dbReference type="AlphaFoldDB" id="A0AAX2A9M2"/>
<gene>
    <name evidence="2" type="ORF">ABIV_0411</name>
    <name evidence="3" type="ORF">CRV05_10665</name>
</gene>
<keyword evidence="5" id="KW-1185">Reference proteome</keyword>
<name>A0AAX2A9M2_9BACT</name>
<evidence type="ECO:0000256" key="1">
    <source>
        <dbReference type="SAM" id="Phobius"/>
    </source>
</evidence>
<feature type="transmembrane region" description="Helical" evidence="1">
    <location>
        <begin position="6"/>
        <end position="28"/>
    </location>
</feature>
<keyword evidence="1" id="KW-0812">Transmembrane</keyword>
<proteinExistence type="predicted"/>
<evidence type="ECO:0000313" key="4">
    <source>
        <dbReference type="Proteomes" id="UP000253850"/>
    </source>
</evidence>
<feature type="transmembrane region" description="Helical" evidence="1">
    <location>
        <begin position="40"/>
        <end position="60"/>
    </location>
</feature>